<evidence type="ECO:0000313" key="7">
    <source>
        <dbReference type="Proteomes" id="UP001165667"/>
    </source>
</evidence>
<keyword evidence="7" id="KW-1185">Reference proteome</keyword>
<reference evidence="6" key="1">
    <citation type="submission" date="2022-05" db="EMBL/GenBank/DDBJ databases">
        <authorList>
            <person name="Pankratov T."/>
        </authorList>
    </citation>
    <scope>NUCLEOTIDE SEQUENCE</scope>
    <source>
        <strain evidence="6">BP6-180914</strain>
    </source>
</reference>
<proteinExistence type="inferred from homology"/>
<evidence type="ECO:0000256" key="1">
    <source>
        <dbReference type="ARBA" id="ARBA00009437"/>
    </source>
</evidence>
<dbReference type="InterPro" id="IPR036388">
    <property type="entry name" value="WH-like_DNA-bd_sf"/>
</dbReference>
<name>A0AA41YUV2_9HYPH</name>
<dbReference type="PRINTS" id="PR00039">
    <property type="entry name" value="HTHLYSR"/>
</dbReference>
<keyword evidence="2" id="KW-0805">Transcription regulation</keyword>
<feature type="domain" description="HTH lysR-type" evidence="5">
    <location>
        <begin position="1"/>
        <end position="59"/>
    </location>
</feature>
<keyword evidence="3" id="KW-0238">DNA-binding</keyword>
<dbReference type="GO" id="GO:0003700">
    <property type="term" value="F:DNA-binding transcription factor activity"/>
    <property type="evidence" value="ECO:0007669"/>
    <property type="project" value="InterPro"/>
</dbReference>
<dbReference type="InterPro" id="IPR000847">
    <property type="entry name" value="LysR_HTH_N"/>
</dbReference>
<dbReference type="InterPro" id="IPR036390">
    <property type="entry name" value="WH_DNA-bd_sf"/>
</dbReference>
<dbReference type="Gene3D" id="3.40.190.10">
    <property type="entry name" value="Periplasmic binding protein-like II"/>
    <property type="match status" value="2"/>
</dbReference>
<sequence length="304" mass="33303">MELRHLRYFVAVAEEGSVKLAAERRLHTAQPSLSRQIRNLEHEVGTQLLRRSARGVEMTDAGRVFLDHARLAIAQAHAAVEAARRIAQPAKPVFAIGFLVGHEGDCIPPTTSLLRNDLPGLEVRVFSGFSVDLAEDLLRGRLDVAFLRREPTSDLEFRHVLSEPLVAVLNAGHPLAARASVDPRDLAAETFIGISPVPRILREVVYGYLERVGVSVVPSFEIDNFAMAMSLVQANDGVALLPASIEVYLPPAMVSRPLSGEQPTIDLMLGFRAGNKSPILAKFLARADELAARLRHMNRSQPPN</sequence>
<dbReference type="SUPFAM" id="SSF46785">
    <property type="entry name" value="Winged helix' DNA-binding domain"/>
    <property type="match status" value="1"/>
</dbReference>
<dbReference type="Gene3D" id="1.10.10.10">
    <property type="entry name" value="Winged helix-like DNA-binding domain superfamily/Winged helix DNA-binding domain"/>
    <property type="match status" value="1"/>
</dbReference>
<protein>
    <submittedName>
        <fullName evidence="6">LysR substrate-binding domain-containing protein</fullName>
    </submittedName>
</protein>
<dbReference type="PANTHER" id="PTHR30346">
    <property type="entry name" value="TRANSCRIPTIONAL DUAL REGULATOR HCAR-RELATED"/>
    <property type="match status" value="1"/>
</dbReference>
<dbReference type="InterPro" id="IPR005119">
    <property type="entry name" value="LysR_subst-bd"/>
</dbReference>
<evidence type="ECO:0000256" key="4">
    <source>
        <dbReference type="ARBA" id="ARBA00023163"/>
    </source>
</evidence>
<organism evidence="6 7">
    <name type="scientific">Lichenifustis flavocetrariae</name>
    <dbReference type="NCBI Taxonomy" id="2949735"/>
    <lineage>
        <taxon>Bacteria</taxon>
        <taxon>Pseudomonadati</taxon>
        <taxon>Pseudomonadota</taxon>
        <taxon>Alphaproteobacteria</taxon>
        <taxon>Hyphomicrobiales</taxon>
        <taxon>Lichenihabitantaceae</taxon>
        <taxon>Lichenifustis</taxon>
    </lineage>
</organism>
<dbReference type="Proteomes" id="UP001165667">
    <property type="component" value="Unassembled WGS sequence"/>
</dbReference>
<dbReference type="PANTHER" id="PTHR30346:SF0">
    <property type="entry name" value="HCA OPERON TRANSCRIPTIONAL ACTIVATOR HCAR"/>
    <property type="match status" value="1"/>
</dbReference>
<dbReference type="AlphaFoldDB" id="A0AA41YUV2"/>
<dbReference type="RefSeq" id="WP_282584114.1">
    <property type="nucleotide sequence ID" value="NZ_JAMOIM010000003.1"/>
</dbReference>
<evidence type="ECO:0000313" key="6">
    <source>
        <dbReference type="EMBL" id="MCW6507755.1"/>
    </source>
</evidence>
<dbReference type="GO" id="GO:0032993">
    <property type="term" value="C:protein-DNA complex"/>
    <property type="evidence" value="ECO:0007669"/>
    <property type="project" value="TreeGrafter"/>
</dbReference>
<evidence type="ECO:0000259" key="5">
    <source>
        <dbReference type="PROSITE" id="PS50931"/>
    </source>
</evidence>
<dbReference type="Pfam" id="PF03466">
    <property type="entry name" value="LysR_substrate"/>
    <property type="match status" value="1"/>
</dbReference>
<dbReference type="PROSITE" id="PS50931">
    <property type="entry name" value="HTH_LYSR"/>
    <property type="match status" value="1"/>
</dbReference>
<gene>
    <name evidence="6" type="ORF">M8523_06930</name>
</gene>
<evidence type="ECO:0000256" key="2">
    <source>
        <dbReference type="ARBA" id="ARBA00023015"/>
    </source>
</evidence>
<comment type="similarity">
    <text evidence="1">Belongs to the LysR transcriptional regulatory family.</text>
</comment>
<dbReference type="SUPFAM" id="SSF53850">
    <property type="entry name" value="Periplasmic binding protein-like II"/>
    <property type="match status" value="1"/>
</dbReference>
<dbReference type="GO" id="GO:0003677">
    <property type="term" value="F:DNA binding"/>
    <property type="evidence" value="ECO:0007669"/>
    <property type="project" value="UniProtKB-KW"/>
</dbReference>
<evidence type="ECO:0000256" key="3">
    <source>
        <dbReference type="ARBA" id="ARBA00023125"/>
    </source>
</evidence>
<accession>A0AA41YUV2</accession>
<dbReference type="FunFam" id="1.10.10.10:FF:000001">
    <property type="entry name" value="LysR family transcriptional regulator"/>
    <property type="match status" value="1"/>
</dbReference>
<keyword evidence="4" id="KW-0804">Transcription</keyword>
<dbReference type="Pfam" id="PF00126">
    <property type="entry name" value="HTH_1"/>
    <property type="match status" value="1"/>
</dbReference>
<dbReference type="EMBL" id="JAMOIM010000003">
    <property type="protein sequence ID" value="MCW6507755.1"/>
    <property type="molecule type" value="Genomic_DNA"/>
</dbReference>
<comment type="caution">
    <text evidence="6">The sequence shown here is derived from an EMBL/GenBank/DDBJ whole genome shotgun (WGS) entry which is preliminary data.</text>
</comment>